<sequence>MLAPDAVPTILPNLPAYLTLKTPAPRTQTKRRHQGVPAENDNRKRRRISTPAQVLVDTNCATSAGSDEADKASSSPSSEAVVTLDDLRGLDLPSKSWALHEFPGFDGVSYVACSLNSSTRELSIERAVFFSSANNGSVECEAFVQDKLISKSSLVMVQEASDALQLVASVPLCCGAAETSVLPPSDLTHGLHAQMKLRGEIFYSVKCMGKSGKEGSPCVSCKYLRKALQTRKSRLKRKAAKTACDRVNKLQSVTKRVRRLTSKVQDLSDTISKMNDATAATAEDILQQKLQGLSQKQQLAVRQCFEAAKRKSTRGMKYNKEWMLECILLKMRSPKLYDYIRRQNILVIPGKTTIRKYIASYMANFGFNENMLQTLKEKTSTMDPFKCQGGIVIDEMKLSEHLSVDTAGRVSGFVDLGAYTPKEEKQLPCDHGLVVMFVPLTGSWSQILGTFATRTNIKGELLAKIVLEATILAEKAGLFVNYVTCDAATWNRKMWRIMGVKANSKEVIAKRVHPSDDKRSLYFLSDFPHLVKNIRNRLLQTSFHTPDGKVSMGPLREALKIDENNLTLKAMPRLTKTHIEPNNFEKMRVSLAFQIFGSDSLRGLQLYKSQLEKCCGNIEPTQKFFRMADDERLPGNSQTTAAQVEFAVAQS</sequence>
<gene>
    <name evidence="1" type="ORF">HPB49_012405</name>
</gene>
<keyword evidence="2" id="KW-1185">Reference proteome</keyword>
<dbReference type="Proteomes" id="UP000821865">
    <property type="component" value="Chromosome 9"/>
</dbReference>
<evidence type="ECO:0000313" key="2">
    <source>
        <dbReference type="Proteomes" id="UP000821865"/>
    </source>
</evidence>
<comment type="caution">
    <text evidence="1">The sequence shown here is derived from an EMBL/GenBank/DDBJ whole genome shotgun (WGS) entry which is preliminary data.</text>
</comment>
<reference evidence="1" key="1">
    <citation type="submission" date="2020-05" db="EMBL/GenBank/DDBJ databases">
        <title>Large-scale comparative analyses of tick genomes elucidate their genetic diversity and vector capacities.</title>
        <authorList>
            <person name="Jia N."/>
            <person name="Wang J."/>
            <person name="Shi W."/>
            <person name="Du L."/>
            <person name="Sun Y."/>
            <person name="Zhan W."/>
            <person name="Jiang J."/>
            <person name="Wang Q."/>
            <person name="Zhang B."/>
            <person name="Ji P."/>
            <person name="Sakyi L.B."/>
            <person name="Cui X."/>
            <person name="Yuan T."/>
            <person name="Jiang B."/>
            <person name="Yang W."/>
            <person name="Lam T.T.-Y."/>
            <person name="Chang Q."/>
            <person name="Ding S."/>
            <person name="Wang X."/>
            <person name="Zhu J."/>
            <person name="Ruan X."/>
            <person name="Zhao L."/>
            <person name="Wei J."/>
            <person name="Que T."/>
            <person name="Du C."/>
            <person name="Cheng J."/>
            <person name="Dai P."/>
            <person name="Han X."/>
            <person name="Huang E."/>
            <person name="Gao Y."/>
            <person name="Liu J."/>
            <person name="Shao H."/>
            <person name="Ye R."/>
            <person name="Li L."/>
            <person name="Wei W."/>
            <person name="Wang X."/>
            <person name="Wang C."/>
            <person name="Yang T."/>
            <person name="Huo Q."/>
            <person name="Li W."/>
            <person name="Guo W."/>
            <person name="Chen H."/>
            <person name="Zhou L."/>
            <person name="Ni X."/>
            <person name="Tian J."/>
            <person name="Zhou Y."/>
            <person name="Sheng Y."/>
            <person name="Liu T."/>
            <person name="Pan Y."/>
            <person name="Xia L."/>
            <person name="Li J."/>
            <person name="Zhao F."/>
            <person name="Cao W."/>
        </authorList>
    </citation>
    <scope>NUCLEOTIDE SEQUENCE</scope>
    <source>
        <strain evidence="1">Dsil-2018</strain>
    </source>
</reference>
<proteinExistence type="predicted"/>
<dbReference type="EMBL" id="CM023478">
    <property type="protein sequence ID" value="KAH7933413.1"/>
    <property type="molecule type" value="Genomic_DNA"/>
</dbReference>
<accession>A0ACB8C3J4</accession>
<organism evidence="1 2">
    <name type="scientific">Dermacentor silvarum</name>
    <name type="common">Tick</name>
    <dbReference type="NCBI Taxonomy" id="543639"/>
    <lineage>
        <taxon>Eukaryota</taxon>
        <taxon>Metazoa</taxon>
        <taxon>Ecdysozoa</taxon>
        <taxon>Arthropoda</taxon>
        <taxon>Chelicerata</taxon>
        <taxon>Arachnida</taxon>
        <taxon>Acari</taxon>
        <taxon>Parasitiformes</taxon>
        <taxon>Ixodida</taxon>
        <taxon>Ixodoidea</taxon>
        <taxon>Ixodidae</taxon>
        <taxon>Rhipicephalinae</taxon>
        <taxon>Dermacentor</taxon>
    </lineage>
</organism>
<name>A0ACB8C3J4_DERSI</name>
<protein>
    <submittedName>
        <fullName evidence="1">Uncharacterized protein</fullName>
    </submittedName>
</protein>
<evidence type="ECO:0000313" key="1">
    <source>
        <dbReference type="EMBL" id="KAH7933413.1"/>
    </source>
</evidence>